<evidence type="ECO:0000313" key="4">
    <source>
        <dbReference type="Proteomes" id="UP000003688"/>
    </source>
</evidence>
<organism evidence="3 4">
    <name type="scientific">Pedosphaera parvula (strain Ellin514)</name>
    <dbReference type="NCBI Taxonomy" id="320771"/>
    <lineage>
        <taxon>Bacteria</taxon>
        <taxon>Pseudomonadati</taxon>
        <taxon>Verrucomicrobiota</taxon>
        <taxon>Pedosphaerae</taxon>
        <taxon>Pedosphaerales</taxon>
        <taxon>Pedosphaeraceae</taxon>
        <taxon>Pedosphaera</taxon>
    </lineage>
</organism>
<gene>
    <name evidence="3" type="ORF">Cflav_PD1864</name>
</gene>
<dbReference type="GO" id="GO:0015627">
    <property type="term" value="C:type II protein secretion system complex"/>
    <property type="evidence" value="ECO:0007669"/>
    <property type="project" value="InterPro"/>
</dbReference>
<reference evidence="3 4" key="1">
    <citation type="journal article" date="2011" name="J. Bacteriol.">
        <title>Genome sequence of 'Pedosphaera parvula' Ellin514, an aerobic Verrucomicrobial isolate from pasture soil.</title>
        <authorList>
            <person name="Kant R."/>
            <person name="van Passel M.W."/>
            <person name="Sangwan P."/>
            <person name="Palva A."/>
            <person name="Lucas S."/>
            <person name="Copeland A."/>
            <person name="Lapidus A."/>
            <person name="Glavina Del Rio T."/>
            <person name="Dalin E."/>
            <person name="Tice H."/>
            <person name="Bruce D."/>
            <person name="Goodwin L."/>
            <person name="Pitluck S."/>
            <person name="Chertkov O."/>
            <person name="Larimer F.W."/>
            <person name="Land M.L."/>
            <person name="Hauser L."/>
            <person name="Brettin T.S."/>
            <person name="Detter J.C."/>
            <person name="Han S."/>
            <person name="de Vos W.M."/>
            <person name="Janssen P.H."/>
            <person name="Smidt H."/>
        </authorList>
    </citation>
    <scope>NUCLEOTIDE SEQUENCE [LARGE SCALE GENOMIC DNA]</scope>
    <source>
        <strain evidence="3 4">Ellin514</strain>
    </source>
</reference>
<dbReference type="STRING" id="320771.Cflav_PD1864"/>
<protein>
    <recommendedName>
        <fullName evidence="5">Type II secretory pathway pseudopilin PulG-like protein</fullName>
    </recommendedName>
</protein>
<keyword evidence="2" id="KW-0472">Membrane</keyword>
<comment type="caution">
    <text evidence="3">The sequence shown here is derived from an EMBL/GenBank/DDBJ whole genome shotgun (WGS) entry which is preliminary data.</text>
</comment>
<dbReference type="PANTHER" id="PTHR30093">
    <property type="entry name" value="GENERAL SECRETION PATHWAY PROTEIN G"/>
    <property type="match status" value="1"/>
</dbReference>
<evidence type="ECO:0000313" key="3">
    <source>
        <dbReference type="EMBL" id="EEF59316.1"/>
    </source>
</evidence>
<keyword evidence="2" id="KW-1133">Transmembrane helix</keyword>
<evidence type="ECO:0008006" key="5">
    <source>
        <dbReference type="Google" id="ProtNLM"/>
    </source>
</evidence>
<dbReference type="RefSeq" id="WP_007416604.1">
    <property type="nucleotide sequence ID" value="NZ_ABOX02000029.1"/>
</dbReference>
<dbReference type="SUPFAM" id="SSF54523">
    <property type="entry name" value="Pili subunits"/>
    <property type="match status" value="1"/>
</dbReference>
<dbReference type="InterPro" id="IPR000983">
    <property type="entry name" value="Bac_GSPG_pilin"/>
</dbReference>
<keyword evidence="2" id="KW-0812">Transmembrane</keyword>
<keyword evidence="4" id="KW-1185">Reference proteome</keyword>
<dbReference type="PANTHER" id="PTHR30093:SF2">
    <property type="entry name" value="TYPE II SECRETION SYSTEM PROTEIN H"/>
    <property type="match status" value="1"/>
</dbReference>
<keyword evidence="1" id="KW-0488">Methylation</keyword>
<dbReference type="Proteomes" id="UP000003688">
    <property type="component" value="Unassembled WGS sequence"/>
</dbReference>
<proteinExistence type="predicted"/>
<name>B9XLB3_PEDPL</name>
<dbReference type="PRINTS" id="PR00813">
    <property type="entry name" value="BCTERIALGSPG"/>
</dbReference>
<dbReference type="GO" id="GO:0015628">
    <property type="term" value="P:protein secretion by the type II secretion system"/>
    <property type="evidence" value="ECO:0007669"/>
    <property type="project" value="InterPro"/>
</dbReference>
<dbReference type="OrthoDB" id="204063at2"/>
<sequence length="219" mass="23704" precursor="true">MKHQSSVKSSGFTVLELMWVMFAMAVLAVLVLPGMARQKAYSSKIGCVNNLKQVGLAFRMWSGDNGDRFPMDVSTIQGGTEELVNKGEPFRHFQVLSNELGTPKVVVCPSDGRSPATNFASDFSDSHVSYFVGLNATLDSTNAFLSGDRKLEDDSGALSGIRDLTSKQNIGWTKPIHDDRGHIAFVDGSVNRFTTRELKKALVSTGLATNRLAFPGGAN</sequence>
<evidence type="ECO:0000256" key="1">
    <source>
        <dbReference type="ARBA" id="ARBA00022481"/>
    </source>
</evidence>
<evidence type="ECO:0000256" key="2">
    <source>
        <dbReference type="SAM" id="Phobius"/>
    </source>
</evidence>
<accession>B9XLB3</accession>
<dbReference type="AlphaFoldDB" id="B9XLB3"/>
<dbReference type="InterPro" id="IPR045584">
    <property type="entry name" value="Pilin-like"/>
</dbReference>
<dbReference type="EMBL" id="ABOX02000029">
    <property type="protein sequence ID" value="EEF59316.1"/>
    <property type="molecule type" value="Genomic_DNA"/>
</dbReference>
<feature type="transmembrane region" description="Helical" evidence="2">
    <location>
        <begin position="12"/>
        <end position="32"/>
    </location>
</feature>